<protein>
    <submittedName>
        <fullName evidence="1">Adenylate kinase family enzyme</fullName>
    </submittedName>
</protein>
<evidence type="ECO:0000313" key="1">
    <source>
        <dbReference type="EMBL" id="MBB3711402.1"/>
    </source>
</evidence>
<dbReference type="GO" id="GO:0016301">
    <property type="term" value="F:kinase activity"/>
    <property type="evidence" value="ECO:0007669"/>
    <property type="project" value="UniProtKB-KW"/>
</dbReference>
<proteinExistence type="predicted"/>
<name>A0ABR6HLN5_9RHOB</name>
<dbReference type="InterPro" id="IPR052922">
    <property type="entry name" value="Cytidylate_Kinase-2"/>
</dbReference>
<dbReference type="PANTHER" id="PTHR37816:SF3">
    <property type="entry name" value="MODULATES DNA TOPOLOGY"/>
    <property type="match status" value="1"/>
</dbReference>
<reference evidence="1 2" key="1">
    <citation type="submission" date="2020-08" db="EMBL/GenBank/DDBJ databases">
        <title>Genomic Encyclopedia of Type Strains, Phase III (KMG-III): the genomes of soil and plant-associated and newly described type strains.</title>
        <authorList>
            <person name="Whitman W."/>
        </authorList>
    </citation>
    <scope>NUCLEOTIDE SEQUENCE [LARGE SCALE GENOMIC DNA]</scope>
    <source>
        <strain evidence="1 2">CECT 8572</strain>
    </source>
</reference>
<sequence length="181" mass="21595">MRRVMIIGQPGSGKSTLARRMGAITHLPVEHIDRVHWAPGWTERTRDEKDRLCAEIHAKPEWIFEGGHSSTWSERLARADTVIWLDLPLWIRLPRLLWRTLRHWGRTRPDLPPGCPERFDREFFRWVWRTRASMRRRLNWFYDQIPEGKNRHHLRSGREVEAYLRALTAAMARGDLGLPHR</sequence>
<keyword evidence="1" id="KW-0418">Kinase</keyword>
<dbReference type="EMBL" id="JACIBX010000002">
    <property type="protein sequence ID" value="MBB3711402.1"/>
    <property type="molecule type" value="Genomic_DNA"/>
</dbReference>
<accession>A0ABR6HLN5</accession>
<organism evidence="1 2">
    <name type="scientific">Limimaricola variabilis</name>
    <dbReference type="NCBI Taxonomy" id="1492771"/>
    <lineage>
        <taxon>Bacteria</taxon>
        <taxon>Pseudomonadati</taxon>
        <taxon>Pseudomonadota</taxon>
        <taxon>Alphaproteobacteria</taxon>
        <taxon>Rhodobacterales</taxon>
        <taxon>Paracoccaceae</taxon>
        <taxon>Limimaricola</taxon>
    </lineage>
</organism>
<dbReference type="InterPro" id="IPR027417">
    <property type="entry name" value="P-loop_NTPase"/>
</dbReference>
<keyword evidence="2" id="KW-1185">Reference proteome</keyword>
<keyword evidence="1" id="KW-0808">Transferase</keyword>
<dbReference type="Gene3D" id="3.40.50.300">
    <property type="entry name" value="P-loop containing nucleotide triphosphate hydrolases"/>
    <property type="match status" value="1"/>
</dbReference>
<comment type="caution">
    <text evidence="1">The sequence shown here is derived from an EMBL/GenBank/DDBJ whole genome shotgun (WGS) entry which is preliminary data.</text>
</comment>
<gene>
    <name evidence="1" type="ORF">FHS00_000964</name>
</gene>
<dbReference type="SUPFAM" id="SSF52540">
    <property type="entry name" value="P-loop containing nucleoside triphosphate hydrolases"/>
    <property type="match status" value="1"/>
</dbReference>
<evidence type="ECO:0000313" key="2">
    <source>
        <dbReference type="Proteomes" id="UP000576152"/>
    </source>
</evidence>
<dbReference type="Proteomes" id="UP000576152">
    <property type="component" value="Unassembled WGS sequence"/>
</dbReference>
<dbReference type="RefSeq" id="WP_183470381.1">
    <property type="nucleotide sequence ID" value="NZ_JACIBX010000002.1"/>
</dbReference>
<dbReference type="PANTHER" id="PTHR37816">
    <property type="entry name" value="YALI0E33011P"/>
    <property type="match status" value="1"/>
</dbReference>